<dbReference type="EMBL" id="JACVVK020000246">
    <property type="protein sequence ID" value="KAK7482381.1"/>
    <property type="molecule type" value="Genomic_DNA"/>
</dbReference>
<organism evidence="1 2">
    <name type="scientific">Batillaria attramentaria</name>
    <dbReference type="NCBI Taxonomy" id="370345"/>
    <lineage>
        <taxon>Eukaryota</taxon>
        <taxon>Metazoa</taxon>
        <taxon>Spiralia</taxon>
        <taxon>Lophotrochozoa</taxon>
        <taxon>Mollusca</taxon>
        <taxon>Gastropoda</taxon>
        <taxon>Caenogastropoda</taxon>
        <taxon>Sorbeoconcha</taxon>
        <taxon>Cerithioidea</taxon>
        <taxon>Batillariidae</taxon>
        <taxon>Batillaria</taxon>
    </lineage>
</organism>
<proteinExistence type="predicted"/>
<sequence>QDSPRRSENLVFRMLAGIGESALDVYHAVNQSNDETSAGSFPCSHFRSRVLDCLPAPFIDTIRLSAYKDGDEVAFVDFNGANATYLSWFSSTRVLNSSWADLESAQAAFEIDGRVNRHFYIPYTDQTGCDNIKGWLIVRDVSAGTCEKWEDKPPYPVILYSKGESLVSWNSGSE</sequence>
<name>A0ABD0K603_9CAEN</name>
<gene>
    <name evidence="1" type="ORF">BaRGS_00026400</name>
</gene>
<protein>
    <submittedName>
        <fullName evidence="1">Uncharacterized protein</fullName>
    </submittedName>
</protein>
<dbReference type="AlphaFoldDB" id="A0ABD0K603"/>
<evidence type="ECO:0000313" key="1">
    <source>
        <dbReference type="EMBL" id="KAK7482381.1"/>
    </source>
</evidence>
<keyword evidence="2" id="KW-1185">Reference proteome</keyword>
<feature type="non-terminal residue" evidence="1">
    <location>
        <position position="1"/>
    </location>
</feature>
<comment type="caution">
    <text evidence="1">The sequence shown here is derived from an EMBL/GenBank/DDBJ whole genome shotgun (WGS) entry which is preliminary data.</text>
</comment>
<evidence type="ECO:0000313" key="2">
    <source>
        <dbReference type="Proteomes" id="UP001519460"/>
    </source>
</evidence>
<accession>A0ABD0K603</accession>
<reference evidence="1 2" key="1">
    <citation type="journal article" date="2023" name="Sci. Data">
        <title>Genome assembly of the Korean intertidal mud-creeper Batillaria attramentaria.</title>
        <authorList>
            <person name="Patra A.K."/>
            <person name="Ho P.T."/>
            <person name="Jun S."/>
            <person name="Lee S.J."/>
            <person name="Kim Y."/>
            <person name="Won Y.J."/>
        </authorList>
    </citation>
    <scope>NUCLEOTIDE SEQUENCE [LARGE SCALE GENOMIC DNA]</scope>
    <source>
        <strain evidence="1">Wonlab-2016</strain>
    </source>
</reference>
<dbReference type="Proteomes" id="UP001519460">
    <property type="component" value="Unassembled WGS sequence"/>
</dbReference>